<protein>
    <submittedName>
        <fullName evidence="2">Uncharacterized protein</fullName>
    </submittedName>
</protein>
<reference evidence="2 3" key="1">
    <citation type="journal article" date="2020" name="bioRxiv">
        <title>Whole genome comparisons of ergot fungi reveals the divergence and evolution of species within the genus Claviceps are the result of varying mechanisms driving genome evolution and host range expansion.</title>
        <authorList>
            <person name="Wyka S.A."/>
            <person name="Mondo S.J."/>
            <person name="Liu M."/>
            <person name="Dettman J."/>
            <person name="Nalam V."/>
            <person name="Broders K.D."/>
        </authorList>
    </citation>
    <scope>NUCLEOTIDE SEQUENCE [LARGE SCALE GENOMIC DNA]</scope>
    <source>
        <strain evidence="2 3">Clav52</strain>
    </source>
</reference>
<feature type="region of interest" description="Disordered" evidence="1">
    <location>
        <begin position="326"/>
        <end position="371"/>
    </location>
</feature>
<gene>
    <name evidence="2" type="ORF">E4U09_001575</name>
</gene>
<dbReference type="EMBL" id="SRRH01000016">
    <property type="protein sequence ID" value="KAG6302922.1"/>
    <property type="molecule type" value="Genomic_DNA"/>
</dbReference>
<evidence type="ECO:0000313" key="3">
    <source>
        <dbReference type="Proteomes" id="UP000707071"/>
    </source>
</evidence>
<feature type="region of interest" description="Disordered" evidence="1">
    <location>
        <begin position="197"/>
        <end position="267"/>
    </location>
</feature>
<evidence type="ECO:0000256" key="1">
    <source>
        <dbReference type="SAM" id="MobiDB-lite"/>
    </source>
</evidence>
<sequence>MQNKTPKKFKSRKGEENAKMKPSSHSPSPSPSPSPPPLSRHATPSGHHRSPTPLPPLPAHILAAQEVRRRNALDERGPCRSGCGDLDSHVLRGGGFERGCVVGVSAEEEGVGMALGLQVLSRELLDCPDSRALIITPRPAAEVLRSLRESLVAQLQPQEQTGGGYSLGHCLERVMLSCVFDMDGLWEVLSDLSDAEADAEVDESHKGDQNRETQLQTQTQTQTQTKGKGKGKEIQDSQDEEETLSTPLDDTTTTKKNTDTTTTTTTTITNTTPSFILITHFSTLLSGLFAQRERQAAHSTISLLSARLNYLSRNLPPGPLIMILNSVTKSPGPTPARPHQPRTRIQDDSKPKPTKTKPTPSTPLDPSLQSIFSAPPPLNIPGYHYHYTGNLPRRLKPSFGLVFTQLLDLHLLCSRVARTRARDGLPVPGLQDGEGHVGSVVTVVEVLMDEMGVWQGRRGVRPRREQRWTAVDVVKGRVCCAMEEDALEAC</sequence>
<feature type="compositionally biased region" description="Low complexity" evidence="1">
    <location>
        <begin position="356"/>
        <end position="368"/>
    </location>
</feature>
<feature type="compositionally biased region" description="Basic residues" evidence="1">
    <location>
        <begin position="1"/>
        <end position="11"/>
    </location>
</feature>
<accession>A0A9P7QQD7</accession>
<organism evidence="2 3">
    <name type="scientific">Claviceps aff. purpurea</name>
    <dbReference type="NCBI Taxonomy" id="1967640"/>
    <lineage>
        <taxon>Eukaryota</taxon>
        <taxon>Fungi</taxon>
        <taxon>Dikarya</taxon>
        <taxon>Ascomycota</taxon>
        <taxon>Pezizomycotina</taxon>
        <taxon>Sordariomycetes</taxon>
        <taxon>Hypocreomycetidae</taxon>
        <taxon>Hypocreales</taxon>
        <taxon>Clavicipitaceae</taxon>
        <taxon>Claviceps</taxon>
    </lineage>
</organism>
<feature type="compositionally biased region" description="Pro residues" evidence="1">
    <location>
        <begin position="28"/>
        <end position="38"/>
    </location>
</feature>
<comment type="caution">
    <text evidence="2">The sequence shown here is derived from an EMBL/GenBank/DDBJ whole genome shotgun (WGS) entry which is preliminary data.</text>
</comment>
<keyword evidence="3" id="KW-1185">Reference proteome</keyword>
<dbReference type="Proteomes" id="UP000707071">
    <property type="component" value="Unassembled WGS sequence"/>
</dbReference>
<dbReference type="Gene3D" id="3.40.50.300">
    <property type="entry name" value="P-loop containing nucleotide triphosphate hydrolases"/>
    <property type="match status" value="1"/>
</dbReference>
<dbReference type="InterPro" id="IPR027417">
    <property type="entry name" value="P-loop_NTPase"/>
</dbReference>
<proteinExistence type="predicted"/>
<name>A0A9P7QQD7_9HYPO</name>
<feature type="compositionally biased region" description="Basic and acidic residues" evidence="1">
    <location>
        <begin position="202"/>
        <end position="211"/>
    </location>
</feature>
<feature type="compositionally biased region" description="Low complexity" evidence="1">
    <location>
        <begin position="213"/>
        <end position="226"/>
    </location>
</feature>
<dbReference type="AlphaFoldDB" id="A0A9P7QQD7"/>
<evidence type="ECO:0000313" key="2">
    <source>
        <dbReference type="EMBL" id="KAG6302922.1"/>
    </source>
</evidence>
<feature type="region of interest" description="Disordered" evidence="1">
    <location>
        <begin position="1"/>
        <end position="57"/>
    </location>
</feature>